<evidence type="ECO:0000259" key="8">
    <source>
        <dbReference type="Pfam" id="PF02687"/>
    </source>
</evidence>
<dbReference type="OrthoDB" id="5137249at2"/>
<gene>
    <name evidence="9" type="ORF">SAMN05192585_10198</name>
</gene>
<keyword evidence="2" id="KW-1003">Cell membrane</keyword>
<feature type="coiled-coil region" evidence="6">
    <location>
        <begin position="276"/>
        <end position="310"/>
    </location>
</feature>
<feature type="transmembrane region" description="Helical" evidence="7">
    <location>
        <begin position="654"/>
        <end position="679"/>
    </location>
</feature>
<dbReference type="AlphaFoldDB" id="A0A1G9U808"/>
<dbReference type="Proteomes" id="UP000199182">
    <property type="component" value="Unassembled WGS sequence"/>
</dbReference>
<evidence type="ECO:0000256" key="7">
    <source>
        <dbReference type="SAM" id="Phobius"/>
    </source>
</evidence>
<evidence type="ECO:0000313" key="10">
    <source>
        <dbReference type="Proteomes" id="UP000199182"/>
    </source>
</evidence>
<keyword evidence="5 7" id="KW-0472">Membrane</keyword>
<feature type="transmembrane region" description="Helical" evidence="7">
    <location>
        <begin position="609"/>
        <end position="626"/>
    </location>
</feature>
<dbReference type="PANTHER" id="PTHR30287">
    <property type="entry name" value="MEMBRANE COMPONENT OF PREDICTED ABC SUPERFAMILY METABOLITE UPTAKE TRANSPORTER"/>
    <property type="match status" value="1"/>
</dbReference>
<feature type="coiled-coil region" evidence="6">
    <location>
        <begin position="454"/>
        <end position="523"/>
    </location>
</feature>
<feature type="transmembrane region" description="Helical" evidence="7">
    <location>
        <begin position="699"/>
        <end position="723"/>
    </location>
</feature>
<feature type="transmembrane region" description="Helical" evidence="7">
    <location>
        <begin position="1101"/>
        <end position="1122"/>
    </location>
</feature>
<keyword evidence="10" id="KW-1185">Reference proteome</keyword>
<evidence type="ECO:0000256" key="6">
    <source>
        <dbReference type="SAM" id="Coils"/>
    </source>
</evidence>
<accession>A0A1G9U808</accession>
<reference evidence="9 10" key="1">
    <citation type="submission" date="2016-10" db="EMBL/GenBank/DDBJ databases">
        <authorList>
            <person name="de Groot N.N."/>
        </authorList>
    </citation>
    <scope>NUCLEOTIDE SEQUENCE [LARGE SCALE GENOMIC DNA]</scope>
    <source>
        <strain evidence="9 10">CGMCC 1.5012</strain>
    </source>
</reference>
<dbReference type="GO" id="GO:0005886">
    <property type="term" value="C:plasma membrane"/>
    <property type="evidence" value="ECO:0007669"/>
    <property type="project" value="UniProtKB-SubCell"/>
</dbReference>
<proteinExistence type="predicted"/>
<sequence>MVAMKNALLKDSFRELRRTLNRFLSIFAIVALGTGFFAGVKATSPDMWHTADRYYDDTRLEDIRLVSTLGFDEDDIASIRQTQGVQGLMPAYTADALVQAGEKSQVLRLHSYPVGAKDDENLLNKPVVLEGRLPEHSGECVTEIKYGSAYSSTKGGAFSIGSTVSIYSGTDKPISDSLKVTSFKVVGAVMSPYYIAYDRGTTTIGNGKVNSYLIIPEEDFNLPVYTDVYVTVNGAREALSYSDDYNRIIEDETKRFEQVAAKREQERYDSLVAEGTDKLNKAKEEYADGKKKAEDELAVARKKLNDAKDKLADGWADYNSGKAEFDEKMAEAQQKLDDGYKKYGKGLSEFTIAESEFETASLEGLKKLKEAEAQVAAGQAEYEKGLAEYNSAKDLYTKLYDALAKGNDPVALGIIAEVANQLQANPSTAQLGAVLAAYAGDPNAINKAIADAAVAQFKQTLDANYKKLQAAKNELDSARAQISQGYSQLMDAEAQLNASKNVLESTKKELDAKSKELKTAKAEGDQKLSNALKKLTDGEKELADGEKTFSEEKSKADKKLADAYQELQDGESKLKELKPPKWYILDRDGIPGNSGYYDDTQRIDAISKIFPVFFFLVAALVCLTTMTRMVEEQRTQIGTIKALGYGKWAIASKFLLYAVTASLLGSIAGLALGFKLFPWVITSAYAILYDTPAVQTPFIWSYALPTMLIAVLCTGLAALLACYKELAEQPVALMRPKAPKAGKRVLLERITPVWRRLSFTTKVTVRNLLRYRRRMLMTVLGIGGCTALMLTGFGLKNSISDIVAKQFGELYRYDATILLDTKAKQTEQDDFNKLMDSAENVICQIKARQENITVSASGAKRDRDATLFVPEAGKPVEDFIVLRDRKTHAPITLGDDGVVITEKLSLLLGVHVGDSITLRDSDNRTAKANITAITENYAFHYVYMKQGLFESLFNSPLSPNTRFCTLSDDSEAAQDAFSERLLQNKSVLYINYCSSIKKNFQDILKSMNAVVLVLIVSAGALAFIVLYNLTNINVTERIREIATIKVLGFFDKEVSAYIYRENMVLTLLGIVLGLGGGILLHQFVVVEAEIDMVMFGREIGWLSYLLAAALTLVFTLLVNLVLHFRLKKVSMVESLKSLE</sequence>
<evidence type="ECO:0000256" key="1">
    <source>
        <dbReference type="ARBA" id="ARBA00004651"/>
    </source>
</evidence>
<protein>
    <submittedName>
        <fullName evidence="9">Putative ABC transport system permease protein</fullName>
    </submittedName>
</protein>
<name>A0A1G9U808_9FIRM</name>
<dbReference type="InterPro" id="IPR038766">
    <property type="entry name" value="Membrane_comp_ABC_pdt"/>
</dbReference>
<evidence type="ECO:0000313" key="9">
    <source>
        <dbReference type="EMBL" id="SDM55675.1"/>
    </source>
</evidence>
<feature type="transmembrane region" description="Helical" evidence="7">
    <location>
        <begin position="775"/>
        <end position="795"/>
    </location>
</feature>
<dbReference type="Pfam" id="PF02687">
    <property type="entry name" value="FtsX"/>
    <property type="match status" value="2"/>
</dbReference>
<evidence type="ECO:0000256" key="4">
    <source>
        <dbReference type="ARBA" id="ARBA00022989"/>
    </source>
</evidence>
<dbReference type="STRING" id="258515.SAMN05192585_10198"/>
<evidence type="ECO:0000256" key="3">
    <source>
        <dbReference type="ARBA" id="ARBA00022692"/>
    </source>
</evidence>
<evidence type="ECO:0000256" key="5">
    <source>
        <dbReference type="ARBA" id="ARBA00023136"/>
    </source>
</evidence>
<dbReference type="InterPro" id="IPR003838">
    <property type="entry name" value="ABC3_permease_C"/>
</dbReference>
<evidence type="ECO:0000256" key="2">
    <source>
        <dbReference type="ARBA" id="ARBA00022475"/>
    </source>
</evidence>
<keyword evidence="4 7" id="KW-1133">Transmembrane helix</keyword>
<feature type="transmembrane region" description="Helical" evidence="7">
    <location>
        <begin position="1009"/>
        <end position="1029"/>
    </location>
</feature>
<feature type="transmembrane region" description="Helical" evidence="7">
    <location>
        <begin position="20"/>
        <end position="40"/>
    </location>
</feature>
<feature type="domain" description="ABC3 transporter permease C-terminal" evidence="8">
    <location>
        <begin position="609"/>
        <end position="721"/>
    </location>
</feature>
<organism evidence="9 10">
    <name type="scientific">Acetanaerobacterium elongatum</name>
    <dbReference type="NCBI Taxonomy" id="258515"/>
    <lineage>
        <taxon>Bacteria</taxon>
        <taxon>Bacillati</taxon>
        <taxon>Bacillota</taxon>
        <taxon>Clostridia</taxon>
        <taxon>Eubacteriales</taxon>
        <taxon>Oscillospiraceae</taxon>
        <taxon>Acetanaerobacterium</taxon>
    </lineage>
</organism>
<dbReference type="PANTHER" id="PTHR30287:SF1">
    <property type="entry name" value="INNER MEMBRANE PROTEIN"/>
    <property type="match status" value="1"/>
</dbReference>
<keyword evidence="3 7" id="KW-0812">Transmembrane</keyword>
<keyword evidence="6" id="KW-0175">Coiled coil</keyword>
<feature type="transmembrane region" description="Helical" evidence="7">
    <location>
        <begin position="1062"/>
        <end position="1081"/>
    </location>
</feature>
<comment type="subcellular location">
    <subcellularLocation>
        <location evidence="1">Cell membrane</location>
        <topology evidence="1">Multi-pass membrane protein</topology>
    </subcellularLocation>
</comment>
<feature type="domain" description="ABC3 transporter permease C-terminal" evidence="8">
    <location>
        <begin position="1013"/>
        <end position="1128"/>
    </location>
</feature>
<dbReference type="EMBL" id="FNID01000001">
    <property type="protein sequence ID" value="SDM55675.1"/>
    <property type="molecule type" value="Genomic_DNA"/>
</dbReference>